<evidence type="ECO:0000256" key="1">
    <source>
        <dbReference type="SAM" id="MobiDB-lite"/>
    </source>
</evidence>
<dbReference type="AlphaFoldDB" id="A0A1I6G4T4"/>
<evidence type="ECO:0000313" key="3">
    <source>
        <dbReference type="Proteomes" id="UP000198877"/>
    </source>
</evidence>
<accession>A0A1I6G4T4</accession>
<sequence length="58" mass="6194">MARNVAHSMLTCDLPNRSLGGSGVFLGSYRLGEDVNPIQLSPDEKIDPSPRAEITLGP</sequence>
<evidence type="ECO:0000313" key="2">
    <source>
        <dbReference type="EMBL" id="SFR37223.1"/>
    </source>
</evidence>
<reference evidence="3" key="1">
    <citation type="submission" date="2016-10" db="EMBL/GenBank/DDBJ databases">
        <authorList>
            <person name="Varghese N."/>
            <person name="Submissions S."/>
        </authorList>
    </citation>
    <scope>NUCLEOTIDE SEQUENCE [LARGE SCALE GENOMIC DNA]</scope>
    <source>
        <strain evidence="3">CL127</strain>
    </source>
</reference>
<feature type="region of interest" description="Disordered" evidence="1">
    <location>
        <begin position="38"/>
        <end position="58"/>
    </location>
</feature>
<protein>
    <submittedName>
        <fullName evidence="2">Uncharacterized protein</fullName>
    </submittedName>
</protein>
<dbReference type="EMBL" id="FOYR01000001">
    <property type="protein sequence ID" value="SFR37223.1"/>
    <property type="molecule type" value="Genomic_DNA"/>
</dbReference>
<dbReference type="Proteomes" id="UP000198877">
    <property type="component" value="Unassembled WGS sequence"/>
</dbReference>
<proteinExistence type="predicted"/>
<gene>
    <name evidence="2" type="ORF">SAMN04488591_0759</name>
</gene>
<organism evidence="2 3">
    <name type="scientific">Microbacterium azadirachtae</name>
    <dbReference type="NCBI Taxonomy" id="582680"/>
    <lineage>
        <taxon>Bacteria</taxon>
        <taxon>Bacillati</taxon>
        <taxon>Actinomycetota</taxon>
        <taxon>Actinomycetes</taxon>
        <taxon>Micrococcales</taxon>
        <taxon>Microbacteriaceae</taxon>
        <taxon>Microbacterium</taxon>
    </lineage>
</organism>
<name>A0A1I6G4T4_9MICO</name>